<dbReference type="GO" id="GO:0003964">
    <property type="term" value="F:RNA-directed DNA polymerase activity"/>
    <property type="evidence" value="ECO:0007669"/>
    <property type="project" value="UniProtKB-KW"/>
</dbReference>
<proteinExistence type="predicted"/>
<dbReference type="InterPro" id="IPR043502">
    <property type="entry name" value="DNA/RNA_pol_sf"/>
</dbReference>
<dbReference type="CDD" id="cd01650">
    <property type="entry name" value="RT_nLTR_like"/>
    <property type="match status" value="1"/>
</dbReference>
<dbReference type="Pfam" id="PF00078">
    <property type="entry name" value="RVT_1"/>
    <property type="match status" value="1"/>
</dbReference>
<comment type="caution">
    <text evidence="2">The sequence shown here is derived from an EMBL/GenBank/DDBJ whole genome shotgun (WGS) entry which is preliminary data.</text>
</comment>
<keyword evidence="2" id="KW-0695">RNA-directed DNA polymerase</keyword>
<evidence type="ECO:0000313" key="2">
    <source>
        <dbReference type="EMBL" id="GJT85864.1"/>
    </source>
</evidence>
<keyword evidence="2" id="KW-0548">Nucleotidyltransferase</keyword>
<reference evidence="2" key="1">
    <citation type="journal article" date="2022" name="Int. J. Mol. Sci.">
        <title>Draft Genome of Tanacetum Coccineum: Genomic Comparison of Closely Related Tanacetum-Family Plants.</title>
        <authorList>
            <person name="Yamashiro T."/>
            <person name="Shiraishi A."/>
            <person name="Nakayama K."/>
            <person name="Satake H."/>
        </authorList>
    </citation>
    <scope>NUCLEOTIDE SEQUENCE</scope>
</reference>
<sequence length="731" mass="83181">NKYKFPDLPSFAFVTNGIAKSNVDASSTNANIRALVLDDQDLINVEDPSMVLLVKLKDVNSMSNMKLLSYEKIRLLKAGIKQWHSETKTFDRVIKHDNLQLVKSIKEKIKVGSANDDDRDSRIKLLQEVDILDTFESFDLFQKTRILLKLRKSFSTFLMEKFKNHDSNVDFPPFDNSSGLCALDRDSLETPVSLDEVKKAVWDFNILEYVNIFLDTGSLPHGSNSSFFTLIPKGSNPIFIKDFCPISLIGVPYKIIAKILANRLDKVIDKIVSHEQSTFIVGRQILDGPLILSEIVEWFKKKKKKLLIFKVDFEKAFNSVSWIYLDFVLLNLGFGSKWRSYIRACLFSSRALVLVKGSPTLEFSIKRGLRQGDPLSPFLFILVMEGLHNAISTAVSSGLIRGVKFGSPELTISHLFYVDDMIITTEWNANDLENIICVLQWRWRLLSHKNALQVKVIKALHGQEGGFDNNGCIYNGYTDWSMRKIVLLLTALIMANDVGIGRGLSLELKILLTYSTCFGNLFCRINEVEDTCVWSLGTDGTLSVKDARYIIDSKILPSLAPSTVWDKNIPRMVNIFIWRLILDCLPHKLNISSRDIDIQMLVRKWCDISFPPFTSYEHWKDDDTSKNSHDYLSEDSSEDLINFLSSRDLQWQFLKQSHEEDPLPVDVPLQTREEDPLPLDIVYPIQEIASSSRDTSRRGEPHYGLRSLGPIQEEVVVVKDGCSGSGRKRNS</sequence>
<evidence type="ECO:0000259" key="1">
    <source>
        <dbReference type="Pfam" id="PF00078"/>
    </source>
</evidence>
<feature type="domain" description="Reverse transcriptase" evidence="1">
    <location>
        <begin position="231"/>
        <end position="436"/>
    </location>
</feature>
<dbReference type="EMBL" id="BQNB010019491">
    <property type="protein sequence ID" value="GJT85864.1"/>
    <property type="molecule type" value="Genomic_DNA"/>
</dbReference>
<organism evidence="2 3">
    <name type="scientific">Tanacetum coccineum</name>
    <dbReference type="NCBI Taxonomy" id="301880"/>
    <lineage>
        <taxon>Eukaryota</taxon>
        <taxon>Viridiplantae</taxon>
        <taxon>Streptophyta</taxon>
        <taxon>Embryophyta</taxon>
        <taxon>Tracheophyta</taxon>
        <taxon>Spermatophyta</taxon>
        <taxon>Magnoliopsida</taxon>
        <taxon>eudicotyledons</taxon>
        <taxon>Gunneridae</taxon>
        <taxon>Pentapetalae</taxon>
        <taxon>asterids</taxon>
        <taxon>campanulids</taxon>
        <taxon>Asterales</taxon>
        <taxon>Asteraceae</taxon>
        <taxon>Asteroideae</taxon>
        <taxon>Anthemideae</taxon>
        <taxon>Anthemidinae</taxon>
        <taxon>Tanacetum</taxon>
    </lineage>
</organism>
<keyword evidence="3" id="KW-1185">Reference proteome</keyword>
<keyword evidence="2" id="KW-0808">Transferase</keyword>
<name>A0ABQ5HE62_9ASTR</name>
<feature type="non-terminal residue" evidence="2">
    <location>
        <position position="1"/>
    </location>
</feature>
<dbReference type="Proteomes" id="UP001151760">
    <property type="component" value="Unassembled WGS sequence"/>
</dbReference>
<dbReference type="PANTHER" id="PTHR31635:SF196">
    <property type="entry name" value="REVERSE TRANSCRIPTASE DOMAIN-CONTAINING PROTEIN-RELATED"/>
    <property type="match status" value="1"/>
</dbReference>
<gene>
    <name evidence="2" type="ORF">Tco_1067581</name>
</gene>
<accession>A0ABQ5HE62</accession>
<dbReference type="PANTHER" id="PTHR31635">
    <property type="entry name" value="REVERSE TRANSCRIPTASE DOMAIN-CONTAINING PROTEIN-RELATED"/>
    <property type="match status" value="1"/>
</dbReference>
<evidence type="ECO:0000313" key="3">
    <source>
        <dbReference type="Proteomes" id="UP001151760"/>
    </source>
</evidence>
<dbReference type="SUPFAM" id="SSF56672">
    <property type="entry name" value="DNA/RNA polymerases"/>
    <property type="match status" value="1"/>
</dbReference>
<reference evidence="2" key="2">
    <citation type="submission" date="2022-01" db="EMBL/GenBank/DDBJ databases">
        <authorList>
            <person name="Yamashiro T."/>
            <person name="Shiraishi A."/>
            <person name="Satake H."/>
            <person name="Nakayama K."/>
        </authorList>
    </citation>
    <scope>NUCLEOTIDE SEQUENCE</scope>
</reference>
<protein>
    <submittedName>
        <fullName evidence="2">RNA-directed DNA polymerase, eukaryota, reverse transcriptase zinc-binding domain protein</fullName>
    </submittedName>
</protein>
<dbReference type="InterPro" id="IPR000477">
    <property type="entry name" value="RT_dom"/>
</dbReference>